<proteinExistence type="inferred from homology"/>
<evidence type="ECO:0000256" key="4">
    <source>
        <dbReference type="ARBA" id="ARBA00022475"/>
    </source>
</evidence>
<keyword evidence="10" id="KW-1185">Reference proteome</keyword>
<dbReference type="InterPro" id="IPR052017">
    <property type="entry name" value="TSUP"/>
</dbReference>
<keyword evidence="4 8" id="KW-1003">Cell membrane</keyword>
<evidence type="ECO:0000313" key="9">
    <source>
        <dbReference type="EMBL" id="SEO79199.1"/>
    </source>
</evidence>
<dbReference type="GO" id="GO:0005886">
    <property type="term" value="C:plasma membrane"/>
    <property type="evidence" value="ECO:0007669"/>
    <property type="project" value="UniProtKB-SubCell"/>
</dbReference>
<feature type="transmembrane region" description="Helical" evidence="8">
    <location>
        <begin position="206"/>
        <end position="225"/>
    </location>
</feature>
<dbReference type="AlphaFoldDB" id="A0A1H8SJL7"/>
<evidence type="ECO:0000256" key="5">
    <source>
        <dbReference type="ARBA" id="ARBA00022692"/>
    </source>
</evidence>
<comment type="similarity">
    <text evidence="2 8">Belongs to the 4-toluene sulfonate uptake permease (TSUP) (TC 2.A.102) family.</text>
</comment>
<accession>A0A1H8SJL7</accession>
<keyword evidence="5 8" id="KW-0812">Transmembrane</keyword>
<sequence>MNALTAGLSPEIVLVCLGLAFLAGLVKGTVGFAMPMILISGLSMVIPPHLALAGLILPTVVSNWLQALRQGWRAAWDSARSFRMFLVIAGVALAISAQFVTVLSQQAMMLAIGIPVAVFTLIQLFGVRLHLRARDRRIEAGVAVISGAIGGIAGTWGPPVVLYLTALDTEKRMHLRVQGVIYGLGGLALFAAHIGSGLLDSRTTPFSLLLVAPALAGMWLGGMFADRIPQATFRRLTLLVLVVAALNLIRRGIMG</sequence>
<keyword evidence="7 8" id="KW-0472">Membrane</keyword>
<name>A0A1H8SJL7_9RHOB</name>
<evidence type="ECO:0000313" key="10">
    <source>
        <dbReference type="Proteomes" id="UP000198893"/>
    </source>
</evidence>
<dbReference type="OrthoDB" id="9800873at2"/>
<organism evidence="9 10">
    <name type="scientific">Salinihabitans flavidus</name>
    <dbReference type="NCBI Taxonomy" id="569882"/>
    <lineage>
        <taxon>Bacteria</taxon>
        <taxon>Pseudomonadati</taxon>
        <taxon>Pseudomonadota</taxon>
        <taxon>Alphaproteobacteria</taxon>
        <taxon>Rhodobacterales</taxon>
        <taxon>Roseobacteraceae</taxon>
        <taxon>Salinihabitans</taxon>
    </lineage>
</organism>
<feature type="transmembrane region" description="Helical" evidence="8">
    <location>
        <begin position="107"/>
        <end position="126"/>
    </location>
</feature>
<dbReference type="Proteomes" id="UP000198893">
    <property type="component" value="Unassembled WGS sequence"/>
</dbReference>
<feature type="transmembrane region" description="Helical" evidence="8">
    <location>
        <begin position="231"/>
        <end position="249"/>
    </location>
</feature>
<feature type="transmembrane region" description="Helical" evidence="8">
    <location>
        <begin position="38"/>
        <end position="61"/>
    </location>
</feature>
<reference evidence="9 10" key="1">
    <citation type="submission" date="2016-10" db="EMBL/GenBank/DDBJ databases">
        <authorList>
            <person name="de Groot N.N."/>
        </authorList>
    </citation>
    <scope>NUCLEOTIDE SEQUENCE [LARGE SCALE GENOMIC DNA]</scope>
    <source>
        <strain evidence="9 10">DSM 27842</strain>
    </source>
</reference>
<evidence type="ECO:0000256" key="8">
    <source>
        <dbReference type="RuleBase" id="RU363041"/>
    </source>
</evidence>
<dbReference type="Pfam" id="PF01925">
    <property type="entry name" value="TauE"/>
    <property type="match status" value="1"/>
</dbReference>
<dbReference type="InterPro" id="IPR002781">
    <property type="entry name" value="TM_pro_TauE-like"/>
</dbReference>
<keyword evidence="6 8" id="KW-1133">Transmembrane helix</keyword>
<feature type="transmembrane region" description="Helical" evidence="8">
    <location>
        <begin position="82"/>
        <end position="101"/>
    </location>
</feature>
<gene>
    <name evidence="9" type="ORF">SAMN04490248_11285</name>
</gene>
<dbReference type="STRING" id="569882.SAMN04490248_11285"/>
<evidence type="ECO:0000256" key="6">
    <source>
        <dbReference type="ARBA" id="ARBA00022989"/>
    </source>
</evidence>
<feature type="transmembrane region" description="Helical" evidence="8">
    <location>
        <begin position="138"/>
        <end position="157"/>
    </location>
</feature>
<protein>
    <recommendedName>
        <fullName evidence="8">Probable membrane transporter protein</fullName>
    </recommendedName>
</protein>
<dbReference type="PANTHER" id="PTHR30269:SF37">
    <property type="entry name" value="MEMBRANE TRANSPORTER PROTEIN"/>
    <property type="match status" value="1"/>
</dbReference>
<dbReference type="PANTHER" id="PTHR30269">
    <property type="entry name" value="TRANSMEMBRANE PROTEIN YFCA"/>
    <property type="match status" value="1"/>
</dbReference>
<dbReference type="EMBL" id="FODS01000012">
    <property type="protein sequence ID" value="SEO79199.1"/>
    <property type="molecule type" value="Genomic_DNA"/>
</dbReference>
<keyword evidence="3" id="KW-0813">Transport</keyword>
<evidence type="ECO:0000256" key="7">
    <source>
        <dbReference type="ARBA" id="ARBA00023136"/>
    </source>
</evidence>
<evidence type="ECO:0000256" key="3">
    <source>
        <dbReference type="ARBA" id="ARBA00022448"/>
    </source>
</evidence>
<feature type="transmembrane region" description="Helical" evidence="8">
    <location>
        <begin position="177"/>
        <end position="199"/>
    </location>
</feature>
<evidence type="ECO:0000256" key="2">
    <source>
        <dbReference type="ARBA" id="ARBA00009142"/>
    </source>
</evidence>
<evidence type="ECO:0000256" key="1">
    <source>
        <dbReference type="ARBA" id="ARBA00004651"/>
    </source>
</evidence>
<comment type="subcellular location">
    <subcellularLocation>
        <location evidence="1 8">Cell membrane</location>
        <topology evidence="1 8">Multi-pass membrane protein</topology>
    </subcellularLocation>
</comment>
<dbReference type="RefSeq" id="WP_093118521.1">
    <property type="nucleotide sequence ID" value="NZ_FODS01000012.1"/>
</dbReference>